<dbReference type="GO" id="GO:0004519">
    <property type="term" value="F:endonuclease activity"/>
    <property type="evidence" value="ECO:0007669"/>
    <property type="project" value="UniProtKB-KW"/>
</dbReference>
<protein>
    <submittedName>
        <fullName evidence="1">Eco29kI family restriction endonuclease</fullName>
        <ecNumber evidence="1">3.1.21.-</ecNumber>
    </submittedName>
</protein>
<dbReference type="Proteomes" id="UP001056708">
    <property type="component" value="Chromosome"/>
</dbReference>
<reference evidence="1" key="1">
    <citation type="submission" date="2022-06" db="EMBL/GenBank/DDBJ databases">
        <title>Genome sequence of Phormidium yuhuli AB48 isolated from an industrial photobioreactor environment.</title>
        <authorList>
            <person name="Qiu Y."/>
            <person name="Noonan A.J.C."/>
            <person name="Dofher K."/>
            <person name="Koch M."/>
            <person name="Kieft B."/>
            <person name="Lin X."/>
            <person name="Ziels R.M."/>
            <person name="Hallam S.J."/>
        </authorList>
    </citation>
    <scope>NUCLEOTIDE SEQUENCE</scope>
    <source>
        <strain evidence="1">AB48</strain>
    </source>
</reference>
<name>A0ABY5AQM6_9CYAN</name>
<dbReference type="RefSeq" id="WP_252663542.1">
    <property type="nucleotide sequence ID" value="NZ_CP098611.1"/>
</dbReference>
<sequence length="229" mass="26680">MSFYLAAKPIFFSVTEGFSRINHVYQSPDFQRIISDAIRFLQNTPAQKMPPPEKFDGPGVYQIYCTANSGIYSRFYKFNKTSLQVPIYIGKAVPKGWRQGRQYQDTNRRTNELYQRLREHSKSISQGEGLKIKDYDCRFMILEGAESSLISTLEAALIRQYQPLWNTVIDGFGNHDPGKGRYRQSKSDWDVCHPGRPWAERCQGISKNKEELYKAIHRFFDELESRQNV</sequence>
<keyword evidence="1" id="KW-0540">Nuclease</keyword>
<dbReference type="Pfam" id="PF09517">
    <property type="entry name" value="RE_Eco29kI"/>
    <property type="match status" value="1"/>
</dbReference>
<gene>
    <name evidence="1" type="ORF">NEA10_02010</name>
</gene>
<accession>A0ABY5AQM6</accession>
<keyword evidence="1" id="KW-0378">Hydrolase</keyword>
<dbReference type="GO" id="GO:0016787">
    <property type="term" value="F:hydrolase activity"/>
    <property type="evidence" value="ECO:0007669"/>
    <property type="project" value="UniProtKB-KW"/>
</dbReference>
<dbReference type="EMBL" id="CP098611">
    <property type="protein sequence ID" value="USR91527.1"/>
    <property type="molecule type" value="Genomic_DNA"/>
</dbReference>
<dbReference type="InterPro" id="IPR018575">
    <property type="entry name" value="Restrct_endonuc_II_Eco29kI"/>
</dbReference>
<proteinExistence type="predicted"/>
<organism evidence="1 2">
    <name type="scientific">Phormidium yuhuli AB48</name>
    <dbReference type="NCBI Taxonomy" id="2940671"/>
    <lineage>
        <taxon>Bacteria</taxon>
        <taxon>Bacillati</taxon>
        <taxon>Cyanobacteriota</taxon>
        <taxon>Cyanophyceae</taxon>
        <taxon>Oscillatoriophycideae</taxon>
        <taxon>Oscillatoriales</taxon>
        <taxon>Oscillatoriaceae</taxon>
        <taxon>Phormidium</taxon>
        <taxon>Phormidium yuhuli</taxon>
    </lineage>
</organism>
<dbReference type="EC" id="3.1.21.-" evidence="1"/>
<evidence type="ECO:0000313" key="1">
    <source>
        <dbReference type="EMBL" id="USR91527.1"/>
    </source>
</evidence>
<keyword evidence="1" id="KW-0255">Endonuclease</keyword>
<keyword evidence="2" id="KW-1185">Reference proteome</keyword>
<evidence type="ECO:0000313" key="2">
    <source>
        <dbReference type="Proteomes" id="UP001056708"/>
    </source>
</evidence>